<reference evidence="2" key="1">
    <citation type="submission" date="2020-11" db="EMBL/GenBank/DDBJ databases">
        <authorList>
            <person name="Tran Van P."/>
        </authorList>
    </citation>
    <scope>NUCLEOTIDE SEQUENCE</scope>
</reference>
<dbReference type="PROSITE" id="PS51352">
    <property type="entry name" value="THIOREDOXIN_2"/>
    <property type="match status" value="1"/>
</dbReference>
<dbReference type="Pfam" id="PF00085">
    <property type="entry name" value="Thioredoxin"/>
    <property type="match status" value="1"/>
</dbReference>
<dbReference type="InterPro" id="IPR036249">
    <property type="entry name" value="Thioredoxin-like_sf"/>
</dbReference>
<protein>
    <recommendedName>
        <fullName evidence="1">Thioredoxin domain-containing protein</fullName>
    </recommendedName>
</protein>
<dbReference type="AlphaFoldDB" id="A0A7R9IL55"/>
<organism evidence="2">
    <name type="scientific">Timema tahoe</name>
    <dbReference type="NCBI Taxonomy" id="61484"/>
    <lineage>
        <taxon>Eukaryota</taxon>
        <taxon>Metazoa</taxon>
        <taxon>Ecdysozoa</taxon>
        <taxon>Arthropoda</taxon>
        <taxon>Hexapoda</taxon>
        <taxon>Insecta</taxon>
        <taxon>Pterygota</taxon>
        <taxon>Neoptera</taxon>
        <taxon>Polyneoptera</taxon>
        <taxon>Phasmatodea</taxon>
        <taxon>Timematodea</taxon>
        <taxon>Timematoidea</taxon>
        <taxon>Timematidae</taxon>
        <taxon>Timema</taxon>
    </lineage>
</organism>
<evidence type="ECO:0000259" key="1">
    <source>
        <dbReference type="PROSITE" id="PS51352"/>
    </source>
</evidence>
<dbReference type="InterPro" id="IPR032135">
    <property type="entry name" value="DUF4817"/>
</dbReference>
<evidence type="ECO:0000313" key="2">
    <source>
        <dbReference type="EMBL" id="CAD7460467.1"/>
    </source>
</evidence>
<dbReference type="InterPro" id="IPR013766">
    <property type="entry name" value="Thioredoxin_domain"/>
</dbReference>
<dbReference type="SUPFAM" id="SSF52833">
    <property type="entry name" value="Thioredoxin-like"/>
    <property type="match status" value="1"/>
</dbReference>
<feature type="domain" description="Thioredoxin" evidence="1">
    <location>
        <begin position="69"/>
        <end position="210"/>
    </location>
</feature>
<dbReference type="PANTHER" id="PTHR47326">
    <property type="entry name" value="TRANSPOSABLE ELEMENT TC3 TRANSPOSASE-LIKE PROTEIN"/>
    <property type="match status" value="1"/>
</dbReference>
<accession>A0A7R9IL55</accession>
<dbReference type="Pfam" id="PF16087">
    <property type="entry name" value="DUF4817"/>
    <property type="match status" value="1"/>
</dbReference>
<proteinExistence type="predicted"/>
<dbReference type="EMBL" id="OE003720">
    <property type="protein sequence ID" value="CAD7460467.1"/>
    <property type="molecule type" value="Genomic_DNA"/>
</dbReference>
<dbReference type="Gene3D" id="3.40.30.10">
    <property type="entry name" value="Glutaredoxin"/>
    <property type="match status" value="1"/>
</dbReference>
<name>A0A7R9IL55_9NEOP</name>
<sequence>MAMGAPNSQAGLAARLYADRYPNRRHPTVNVFCRLELRCRETGQLGPAQRGDTGRPLYVQAPDLEDAVLTAVQQAPAPSTRDIARATNLSKSAVHQVLRVIRLTEHDFSSMIIEKLSNELWLVNYFAPWCYSCKALTPEWRHLAKREEVKSFGSSSATAHDVMWARSAVISQAYRLVEYRNEPAFAWRESGKTPPVHPTKIRTSISLSSACELNTTSALANYATKAGVFESLEEKLKMRENSGSLHTRIYKEW</sequence>
<gene>
    <name evidence="2" type="ORF">TTEB3V08_LOCUS8397</name>
</gene>
<dbReference type="PANTHER" id="PTHR47326:SF1">
    <property type="entry name" value="HTH PSQ-TYPE DOMAIN-CONTAINING PROTEIN"/>
    <property type="match status" value="1"/>
</dbReference>